<dbReference type="GO" id="GO:0045127">
    <property type="term" value="F:N-acetylglucosamine kinase activity"/>
    <property type="evidence" value="ECO:0007669"/>
    <property type="project" value="UniProtKB-EC"/>
</dbReference>
<dbReference type="CDD" id="cd24078">
    <property type="entry name" value="ASKHA_NBD_NAGK_meta"/>
    <property type="match status" value="1"/>
</dbReference>
<organism evidence="7 8">
    <name type="scientific">Apis cerana cerana</name>
    <name type="common">Oriental honeybee</name>
    <dbReference type="NCBI Taxonomy" id="94128"/>
    <lineage>
        <taxon>Eukaryota</taxon>
        <taxon>Metazoa</taxon>
        <taxon>Ecdysozoa</taxon>
        <taxon>Arthropoda</taxon>
        <taxon>Hexapoda</taxon>
        <taxon>Insecta</taxon>
        <taxon>Pterygota</taxon>
        <taxon>Neoptera</taxon>
        <taxon>Endopterygota</taxon>
        <taxon>Hymenoptera</taxon>
        <taxon>Apocrita</taxon>
        <taxon>Aculeata</taxon>
        <taxon>Apoidea</taxon>
        <taxon>Anthophila</taxon>
        <taxon>Apidae</taxon>
        <taxon>Apis</taxon>
    </lineage>
</organism>
<evidence type="ECO:0000256" key="2">
    <source>
        <dbReference type="ARBA" id="ARBA00012122"/>
    </source>
</evidence>
<reference evidence="7 8" key="1">
    <citation type="submission" date="2014-07" db="EMBL/GenBank/DDBJ databases">
        <title>Genomic and transcriptomic analysis on Apis cerana provide comprehensive insights into honey bee biology.</title>
        <authorList>
            <person name="Diao Q."/>
            <person name="Sun L."/>
            <person name="Zheng H."/>
            <person name="Zheng H."/>
            <person name="Xu S."/>
            <person name="Wang S."/>
            <person name="Zeng Z."/>
            <person name="Hu F."/>
            <person name="Su S."/>
            <person name="Wu J."/>
        </authorList>
    </citation>
    <scope>NUCLEOTIDE SEQUENCE [LARGE SCALE GENOMIC DNA]</scope>
    <source>
        <tissue evidence="7">Pupae without intestine</tissue>
    </source>
</reference>
<gene>
    <name evidence="7" type="ORF">APICC_06435</name>
</gene>
<dbReference type="SUPFAM" id="SSF53067">
    <property type="entry name" value="Actin-like ATPase domain"/>
    <property type="match status" value="2"/>
</dbReference>
<name>A0A2A3EF77_APICC</name>
<keyword evidence="8" id="KW-1185">Reference proteome</keyword>
<dbReference type="PANTHER" id="PTHR12862">
    <property type="entry name" value="BADF TYPE ATPASE DOMAIN-CONTAINING PROTEIN"/>
    <property type="match status" value="1"/>
</dbReference>
<dbReference type="EMBL" id="KZ288271">
    <property type="protein sequence ID" value="PBC29806.1"/>
    <property type="molecule type" value="Genomic_DNA"/>
</dbReference>
<dbReference type="STRING" id="94128.A0A2A3EF77"/>
<comment type="similarity">
    <text evidence="1">Belongs to the eukaryotic-type N-acetylglucosamine kinase family.</text>
</comment>
<evidence type="ECO:0000313" key="7">
    <source>
        <dbReference type="EMBL" id="PBC29806.1"/>
    </source>
</evidence>
<dbReference type="AlphaFoldDB" id="A0A2A3EF77"/>
<keyword evidence="7" id="KW-0418">Kinase</keyword>
<proteinExistence type="inferred from homology"/>
<dbReference type="InterPro" id="IPR043129">
    <property type="entry name" value="ATPase_NBD"/>
</dbReference>
<dbReference type="OrthoDB" id="311172at2759"/>
<feature type="domain" description="ATPase BadF/BadG/BcrA/BcrD type" evidence="6">
    <location>
        <begin position="56"/>
        <end position="361"/>
    </location>
</feature>
<dbReference type="Gene3D" id="3.30.420.40">
    <property type="match status" value="1"/>
</dbReference>
<evidence type="ECO:0000256" key="1">
    <source>
        <dbReference type="ARBA" id="ARBA00006198"/>
    </source>
</evidence>
<evidence type="ECO:0000256" key="4">
    <source>
        <dbReference type="ARBA" id="ARBA00031123"/>
    </source>
</evidence>
<evidence type="ECO:0000256" key="3">
    <source>
        <dbReference type="ARBA" id="ARBA00014974"/>
    </source>
</evidence>
<feature type="region of interest" description="Disordered" evidence="5">
    <location>
        <begin position="1"/>
        <end position="20"/>
    </location>
</feature>
<evidence type="ECO:0000256" key="5">
    <source>
        <dbReference type="SAM" id="MobiDB-lite"/>
    </source>
</evidence>
<dbReference type="Pfam" id="PF01869">
    <property type="entry name" value="BcrAD_BadFG"/>
    <property type="match status" value="1"/>
</dbReference>
<dbReference type="InterPro" id="IPR039758">
    <property type="entry name" value="NAGK-like"/>
</dbReference>
<evidence type="ECO:0000313" key="8">
    <source>
        <dbReference type="Proteomes" id="UP000242457"/>
    </source>
</evidence>
<accession>A0A2A3EF77</accession>
<dbReference type="PANTHER" id="PTHR12862:SF0">
    <property type="entry name" value="N-ACETYL-D-GLUCOSAMINE KINASE"/>
    <property type="match status" value="1"/>
</dbReference>
<protein>
    <recommendedName>
        <fullName evidence="3">N-acetyl-D-glucosamine kinase</fullName>
        <ecNumber evidence="2">2.7.1.59</ecNumber>
    </recommendedName>
    <alternativeName>
        <fullName evidence="4">GlcNAc kinase</fullName>
    </alternativeName>
</protein>
<dbReference type="InterPro" id="IPR002731">
    <property type="entry name" value="ATPase_BadF"/>
</dbReference>
<keyword evidence="7" id="KW-0808">Transferase</keyword>
<evidence type="ECO:0000259" key="6">
    <source>
        <dbReference type="Pfam" id="PF01869"/>
    </source>
</evidence>
<dbReference type="EC" id="2.7.1.59" evidence="2"/>
<feature type="compositionally biased region" description="Basic residues" evidence="5">
    <location>
        <begin position="1"/>
        <end position="13"/>
    </location>
</feature>
<sequence length="417" mass="47479">MTGRGKRKRAKKKKIDENELRRELRKQRKRMLDEEELIKPPVIELPEYPEEIRIGGIEGGATESTLVIIDGKGKLLTEVKGPSTNHWVLGMEETSARINAMVEIGKQNIEMSEIIPLDCLGLTLSGCEEEKTNRVLIETMQQKYPNAAKTYYVNSDTMGSLRTALENGGIVLIAGTGSNALMVNLDGSTTTCGGWGYFIGDEGSAFWIAYRACKYVFDDIDDLVKAPKPINYVWPAMRYYFNATDRKEMLPHFYNEFDKTNFAKFAKEIVIGCEKKDLLCLHILQENGKYLAKHVIALAKKAHNDLKLAHGGLKIICVGSVWKSWNFMKDAFIDEIHESQVLDELTLIRLKVTSALGACYLAAEKINWIFTKSYEDNIEPFYHYKRDNYVKLDVPKDLIETENPQYILCSTTNRNYK</sequence>
<dbReference type="Proteomes" id="UP000242457">
    <property type="component" value="Unassembled WGS sequence"/>
</dbReference>